<feature type="domain" description="Ubiquitin carboxyl-terminal hydrolase 7 ICP0-binding" evidence="2">
    <location>
        <begin position="79"/>
        <end position="219"/>
    </location>
</feature>
<dbReference type="GO" id="GO:0016787">
    <property type="term" value="F:hydrolase activity"/>
    <property type="evidence" value="ECO:0007669"/>
    <property type="project" value="UniProtKB-KW"/>
</dbReference>
<dbReference type="Proteomes" id="UP000018144">
    <property type="component" value="Unassembled WGS sequence"/>
</dbReference>
<keyword evidence="4" id="KW-1185">Reference proteome</keyword>
<dbReference type="AlphaFoldDB" id="U4L261"/>
<dbReference type="OrthoDB" id="289038at2759"/>
<organism evidence="3 4">
    <name type="scientific">Pyronema omphalodes (strain CBS 100304)</name>
    <name type="common">Pyronema confluens</name>
    <dbReference type="NCBI Taxonomy" id="1076935"/>
    <lineage>
        <taxon>Eukaryota</taxon>
        <taxon>Fungi</taxon>
        <taxon>Dikarya</taxon>
        <taxon>Ascomycota</taxon>
        <taxon>Pezizomycotina</taxon>
        <taxon>Pezizomycetes</taxon>
        <taxon>Pezizales</taxon>
        <taxon>Pyronemataceae</taxon>
        <taxon>Pyronema</taxon>
    </lineage>
</organism>
<keyword evidence="3" id="KW-0378">Hydrolase</keyword>
<accession>U4L261</accession>
<evidence type="ECO:0000313" key="3">
    <source>
        <dbReference type="EMBL" id="CCX10269.1"/>
    </source>
</evidence>
<keyword evidence="1" id="KW-0833">Ubl conjugation pathway</keyword>
<name>U4L261_PYROM</name>
<gene>
    <name evidence="3" type="ORF">PCON_09863</name>
</gene>
<dbReference type="InterPro" id="IPR024729">
    <property type="entry name" value="USP7_ICP0-binding_dom"/>
</dbReference>
<protein>
    <submittedName>
        <fullName evidence="3">Similar to Probable ubiquitin carboxyl-terminal hydrolase 5 acc. no. Q09879</fullName>
    </submittedName>
</protein>
<dbReference type="STRING" id="1076935.U4L261"/>
<evidence type="ECO:0000256" key="1">
    <source>
        <dbReference type="ARBA" id="ARBA00022786"/>
    </source>
</evidence>
<reference evidence="3 4" key="1">
    <citation type="journal article" date="2013" name="PLoS Genet.">
        <title>The genome and development-dependent transcriptomes of Pyronema confluens: a window into fungal evolution.</title>
        <authorList>
            <person name="Traeger S."/>
            <person name="Altegoer F."/>
            <person name="Freitag M."/>
            <person name="Gabaldon T."/>
            <person name="Kempken F."/>
            <person name="Kumar A."/>
            <person name="Marcet-Houben M."/>
            <person name="Poggeler S."/>
            <person name="Stajich J.E."/>
            <person name="Nowrousian M."/>
        </authorList>
    </citation>
    <scope>NUCLEOTIDE SEQUENCE [LARGE SCALE GENOMIC DNA]</scope>
    <source>
        <strain evidence="4">CBS 100304</strain>
        <tissue evidence="3">Vegetative mycelium</tissue>
    </source>
</reference>
<evidence type="ECO:0000259" key="2">
    <source>
        <dbReference type="Pfam" id="PF12436"/>
    </source>
</evidence>
<dbReference type="EMBL" id="HF935530">
    <property type="protein sequence ID" value="CCX10269.1"/>
    <property type="molecule type" value="Genomic_DNA"/>
</dbReference>
<evidence type="ECO:0000313" key="4">
    <source>
        <dbReference type="Proteomes" id="UP000018144"/>
    </source>
</evidence>
<proteinExistence type="predicted"/>
<dbReference type="Gene3D" id="3.10.20.90">
    <property type="entry name" value="Phosphatidylinositol 3-kinase Catalytic Subunit, Chain A, domain 1"/>
    <property type="match status" value="1"/>
</dbReference>
<dbReference type="GO" id="GO:0140096">
    <property type="term" value="F:catalytic activity, acting on a protein"/>
    <property type="evidence" value="ECO:0007669"/>
    <property type="project" value="UniProtKB-ARBA"/>
</dbReference>
<dbReference type="Pfam" id="PF12436">
    <property type="entry name" value="USP7_ICP0_bdg"/>
    <property type="match status" value="1"/>
</dbReference>
<sequence length="222" mass="25911">MDQYLDVKICCDTEFLNHKGLDIANFDILDDVCDTKPLHVLLRGTQTIKDLIETIAKAENVQPEQLKLRRFAELSSGVIRPHELMTDLQMTIETVQKEYFTKFPECRFWLECIEPNELQTHPFFKDPTPSNPHRLLFLKYYDPLVPELLGKKHVYVDSTKKAMELVPMIAEMMKWDAGTNIQLFAEQLDFIPGLLLTRTLAEHEFENGDIIWFRKAPETKRA</sequence>